<accession>A0A840MPT1</accession>
<dbReference type="EMBL" id="JACHHY010000009">
    <property type="protein sequence ID" value="MBB5018486.1"/>
    <property type="molecule type" value="Genomic_DNA"/>
</dbReference>
<evidence type="ECO:0000313" key="2">
    <source>
        <dbReference type="Proteomes" id="UP000575898"/>
    </source>
</evidence>
<keyword evidence="2" id="KW-1185">Reference proteome</keyword>
<comment type="caution">
    <text evidence="1">The sequence shown here is derived from an EMBL/GenBank/DDBJ whole genome shotgun (WGS) entry which is preliminary data.</text>
</comment>
<dbReference type="Proteomes" id="UP000575898">
    <property type="component" value="Unassembled WGS sequence"/>
</dbReference>
<proteinExistence type="predicted"/>
<evidence type="ECO:0000313" key="1">
    <source>
        <dbReference type="EMBL" id="MBB5018486.1"/>
    </source>
</evidence>
<dbReference type="RefSeq" id="WP_184037840.1">
    <property type="nucleotide sequence ID" value="NZ_JACHHY010000009.1"/>
</dbReference>
<gene>
    <name evidence="1" type="ORF">HNQ59_001775</name>
</gene>
<name>A0A840MPT1_9PROT</name>
<sequence>MPRKWPYSALPTNLARYALQVTAIPGLNNRLGRQVPCSITLGADHCVPDKPLAWGTSFNYVKQSPVRLSAYEQADAGNQRDLDVYAWWKVTPKLRLRLVASNLLKHDEHRERRFVSNKWSRAGHTVVSRASLEMKC</sequence>
<evidence type="ECO:0008006" key="3">
    <source>
        <dbReference type="Google" id="ProtNLM"/>
    </source>
</evidence>
<reference evidence="1 2" key="1">
    <citation type="submission" date="2020-08" db="EMBL/GenBank/DDBJ databases">
        <title>Genomic Encyclopedia of Type Strains, Phase IV (KMG-IV): sequencing the most valuable type-strain genomes for metagenomic binning, comparative biology and taxonomic classification.</title>
        <authorList>
            <person name="Goeker M."/>
        </authorList>
    </citation>
    <scope>NUCLEOTIDE SEQUENCE [LARGE SCALE GENOMIC DNA]</scope>
    <source>
        <strain evidence="1 2">DSM 27165</strain>
    </source>
</reference>
<organism evidence="1 2">
    <name type="scientific">Chitinivorax tropicus</name>
    <dbReference type="NCBI Taxonomy" id="714531"/>
    <lineage>
        <taxon>Bacteria</taxon>
        <taxon>Pseudomonadati</taxon>
        <taxon>Pseudomonadota</taxon>
        <taxon>Betaproteobacteria</taxon>
        <taxon>Chitinivorax</taxon>
    </lineage>
</organism>
<protein>
    <recommendedName>
        <fullName evidence="3">TonB-dependent receptor</fullName>
    </recommendedName>
</protein>
<dbReference type="AlphaFoldDB" id="A0A840MPT1"/>